<dbReference type="Gene3D" id="1.10.357.10">
    <property type="entry name" value="Tetracycline Repressor, domain 2"/>
    <property type="match status" value="1"/>
</dbReference>
<proteinExistence type="predicted"/>
<dbReference type="AlphaFoldDB" id="X0YMY7"/>
<feature type="non-terminal residue" evidence="2">
    <location>
        <position position="1"/>
    </location>
</feature>
<protein>
    <submittedName>
        <fullName evidence="2">Uncharacterized protein</fullName>
    </submittedName>
</protein>
<evidence type="ECO:0000313" key="2">
    <source>
        <dbReference type="EMBL" id="GAG48317.1"/>
    </source>
</evidence>
<sequence length="69" mass="7317">NDLVTMSLRGASAPGEGVPTNSEEQALARTLQMVWFASLVGWSGGVHGQSGIVEQTRTAAELMLRDSDE</sequence>
<name>X0YMY7_9ZZZZ</name>
<dbReference type="EMBL" id="BARS01057066">
    <property type="protein sequence ID" value="GAG48317.1"/>
    <property type="molecule type" value="Genomic_DNA"/>
</dbReference>
<comment type="caution">
    <text evidence="2">The sequence shown here is derived from an EMBL/GenBank/DDBJ whole genome shotgun (WGS) entry which is preliminary data.</text>
</comment>
<gene>
    <name evidence="2" type="ORF">S01H1_83821</name>
</gene>
<organism evidence="2">
    <name type="scientific">marine sediment metagenome</name>
    <dbReference type="NCBI Taxonomy" id="412755"/>
    <lineage>
        <taxon>unclassified sequences</taxon>
        <taxon>metagenomes</taxon>
        <taxon>ecological metagenomes</taxon>
    </lineage>
</organism>
<feature type="region of interest" description="Disordered" evidence="1">
    <location>
        <begin position="1"/>
        <end position="22"/>
    </location>
</feature>
<accession>X0YMY7</accession>
<evidence type="ECO:0000256" key="1">
    <source>
        <dbReference type="SAM" id="MobiDB-lite"/>
    </source>
</evidence>
<reference evidence="2" key="1">
    <citation type="journal article" date="2014" name="Front. Microbiol.">
        <title>High frequency of phylogenetically diverse reductive dehalogenase-homologous genes in deep subseafloor sedimentary metagenomes.</title>
        <authorList>
            <person name="Kawai M."/>
            <person name="Futagami T."/>
            <person name="Toyoda A."/>
            <person name="Takaki Y."/>
            <person name="Nishi S."/>
            <person name="Hori S."/>
            <person name="Arai W."/>
            <person name="Tsubouchi T."/>
            <person name="Morono Y."/>
            <person name="Uchiyama I."/>
            <person name="Ito T."/>
            <person name="Fujiyama A."/>
            <person name="Inagaki F."/>
            <person name="Takami H."/>
        </authorList>
    </citation>
    <scope>NUCLEOTIDE SEQUENCE</scope>
    <source>
        <strain evidence="2">Expedition CK06-06</strain>
    </source>
</reference>